<dbReference type="GO" id="GO:0050313">
    <property type="term" value="F:sulfur dioxygenase activity"/>
    <property type="evidence" value="ECO:0007669"/>
    <property type="project" value="InterPro"/>
</dbReference>
<sequence>MISIRQQSSSIGWQWSSDLLRLSTPIRSSMQADFRQLRHIHHATRTGVSYTSKSSRNVASIKGTVRQSQKGQPDHSWNQPFSPRSCSIPTNHRISRRVTYSTASTISTEPVIHDIFEPTSGTWQYLIADPSTSTAVIIDPVLNYDPATQAVTTQAADCLLSLIKAEGYKIDKILETHAHADHLSAASYLQKHLAQDQHHKPPICIGKRIEQVQKLFAERYGVPQEEYKAIFDRLFDDDETFTIGNLKGKAIHLPGHTPDHLGYMIGGNYLPSIINLLHSYSQSPFLDNLFCGDSLFHVDIGTARCDFPGGDANDLFRSGRKLLSLPDHFKIWTGHDYPPEGRDPVPWVSVQGHKKLNKHLKDGISEEEFVTLRKERDAGLAAPKLLHQSLQVNIRAGHLPSPTKFGHRLLHLPLKLTGEAW</sequence>
<dbReference type="Pfam" id="PF00753">
    <property type="entry name" value="Lactamase_B"/>
    <property type="match status" value="1"/>
</dbReference>
<name>A0A117NLH2_PENFR</name>
<feature type="domain" description="Metallo-beta-lactamase" evidence="3">
    <location>
        <begin position="121"/>
        <end position="335"/>
    </location>
</feature>
<dbReference type="STRING" id="48697.A0A117NLH2"/>
<dbReference type="GO" id="GO:0006749">
    <property type="term" value="P:glutathione metabolic process"/>
    <property type="evidence" value="ECO:0007669"/>
    <property type="project" value="InterPro"/>
</dbReference>
<proteinExistence type="predicted"/>
<dbReference type="PANTHER" id="PTHR43084:SF1">
    <property type="entry name" value="PERSULFIDE DIOXYGENASE ETHE1, MITOCHONDRIAL"/>
    <property type="match status" value="1"/>
</dbReference>
<feature type="compositionally biased region" description="Polar residues" evidence="2">
    <location>
        <begin position="46"/>
        <end position="58"/>
    </location>
</feature>
<dbReference type="EMBL" id="LLXE01000340">
    <property type="protein sequence ID" value="KUM57710.1"/>
    <property type="molecule type" value="Genomic_DNA"/>
</dbReference>
<reference evidence="4 5" key="1">
    <citation type="submission" date="2015-10" db="EMBL/GenBank/DDBJ databases">
        <title>Genome sequencing of Penicillium freii.</title>
        <authorList>
            <person name="Nguyen H.D."/>
            <person name="Visagie C.M."/>
            <person name="Seifert K.A."/>
        </authorList>
    </citation>
    <scope>NUCLEOTIDE SEQUENCE [LARGE SCALE GENOMIC DNA]</scope>
    <source>
        <strain evidence="4 5">DAOM 242723</strain>
    </source>
</reference>
<evidence type="ECO:0000259" key="3">
    <source>
        <dbReference type="SMART" id="SM00849"/>
    </source>
</evidence>
<feature type="region of interest" description="Disordered" evidence="2">
    <location>
        <begin position="45"/>
        <end position="88"/>
    </location>
</feature>
<dbReference type="GO" id="GO:0070813">
    <property type="term" value="P:hydrogen sulfide metabolic process"/>
    <property type="evidence" value="ECO:0007669"/>
    <property type="project" value="TreeGrafter"/>
</dbReference>
<dbReference type="AlphaFoldDB" id="A0A117NLH2"/>
<comment type="caution">
    <text evidence="4">The sequence shown here is derived from an EMBL/GenBank/DDBJ whole genome shotgun (WGS) entry which is preliminary data.</text>
</comment>
<dbReference type="Gene3D" id="3.60.15.10">
    <property type="entry name" value="Ribonuclease Z/Hydroxyacylglutathione hydrolase-like"/>
    <property type="match status" value="1"/>
</dbReference>
<dbReference type="Proteomes" id="UP000055045">
    <property type="component" value="Unassembled WGS sequence"/>
</dbReference>
<keyword evidence="1" id="KW-0479">Metal-binding</keyword>
<gene>
    <name evidence="4" type="ORF">ACN42_g9459</name>
</gene>
<evidence type="ECO:0000313" key="5">
    <source>
        <dbReference type="Proteomes" id="UP000055045"/>
    </source>
</evidence>
<evidence type="ECO:0000313" key="4">
    <source>
        <dbReference type="EMBL" id="KUM57710.1"/>
    </source>
</evidence>
<dbReference type="SMART" id="SM00849">
    <property type="entry name" value="Lactamase_B"/>
    <property type="match status" value="1"/>
</dbReference>
<keyword evidence="5" id="KW-1185">Reference proteome</keyword>
<dbReference type="GO" id="GO:0046872">
    <property type="term" value="F:metal ion binding"/>
    <property type="evidence" value="ECO:0007669"/>
    <property type="project" value="UniProtKB-KW"/>
</dbReference>
<accession>A0A117NLH2</accession>
<dbReference type="InterPro" id="IPR036866">
    <property type="entry name" value="RibonucZ/Hydroxyglut_hydro"/>
</dbReference>
<dbReference type="PANTHER" id="PTHR43084">
    <property type="entry name" value="PERSULFIDE DIOXYGENASE ETHE1"/>
    <property type="match status" value="1"/>
</dbReference>
<feature type="compositionally biased region" description="Polar residues" evidence="2">
    <location>
        <begin position="65"/>
        <end position="88"/>
    </location>
</feature>
<dbReference type="InterPro" id="IPR051682">
    <property type="entry name" value="Mito_Persulfide_Diox"/>
</dbReference>
<evidence type="ECO:0000256" key="1">
    <source>
        <dbReference type="ARBA" id="ARBA00022723"/>
    </source>
</evidence>
<organism evidence="4 5">
    <name type="scientific">Penicillium freii</name>
    <dbReference type="NCBI Taxonomy" id="48697"/>
    <lineage>
        <taxon>Eukaryota</taxon>
        <taxon>Fungi</taxon>
        <taxon>Dikarya</taxon>
        <taxon>Ascomycota</taxon>
        <taxon>Pezizomycotina</taxon>
        <taxon>Eurotiomycetes</taxon>
        <taxon>Eurotiomycetidae</taxon>
        <taxon>Eurotiales</taxon>
        <taxon>Aspergillaceae</taxon>
        <taxon>Penicillium</taxon>
    </lineage>
</organism>
<dbReference type="InterPro" id="IPR001279">
    <property type="entry name" value="Metallo-B-lactamas"/>
</dbReference>
<protein>
    <recommendedName>
        <fullName evidence="3">Metallo-beta-lactamase domain-containing protein</fullName>
    </recommendedName>
</protein>
<dbReference type="CDD" id="cd07724">
    <property type="entry name" value="POD-like_MBL-fold"/>
    <property type="match status" value="1"/>
</dbReference>
<evidence type="ECO:0000256" key="2">
    <source>
        <dbReference type="SAM" id="MobiDB-lite"/>
    </source>
</evidence>
<dbReference type="InterPro" id="IPR044528">
    <property type="entry name" value="POD-like_MBL-fold"/>
</dbReference>
<dbReference type="SUPFAM" id="SSF56281">
    <property type="entry name" value="Metallo-hydrolase/oxidoreductase"/>
    <property type="match status" value="1"/>
</dbReference>